<dbReference type="PANTHER" id="PTHR11711">
    <property type="entry name" value="ADP RIBOSYLATION FACTOR-RELATED"/>
    <property type="match status" value="1"/>
</dbReference>
<evidence type="ECO:0000313" key="5">
    <source>
        <dbReference type="Proteomes" id="UP000193498"/>
    </source>
</evidence>
<dbReference type="Pfam" id="PF00025">
    <property type="entry name" value="Arf"/>
    <property type="match status" value="1"/>
</dbReference>
<dbReference type="SMART" id="SM00177">
    <property type="entry name" value="ARF"/>
    <property type="match status" value="1"/>
</dbReference>
<dbReference type="EMBL" id="MCFE01000053">
    <property type="protein sequence ID" value="ORY02825.1"/>
    <property type="molecule type" value="Genomic_DNA"/>
</dbReference>
<evidence type="ECO:0000256" key="3">
    <source>
        <dbReference type="PIRSR" id="PIRSR606689-1"/>
    </source>
</evidence>
<evidence type="ECO:0000256" key="2">
    <source>
        <dbReference type="ARBA" id="ARBA00023134"/>
    </source>
</evidence>
<keyword evidence="5" id="KW-1185">Reference proteome</keyword>
<evidence type="ECO:0000256" key="1">
    <source>
        <dbReference type="ARBA" id="ARBA00022741"/>
    </source>
</evidence>
<accession>A0A1Y1YZ32</accession>
<name>A0A1Y1YZ32_9FUNG</name>
<dbReference type="OrthoDB" id="2011769at2759"/>
<sequence>MSASLSRIISKFFGNKPSCTIAILYKLKLNQITVSYKNEKLNVWDVGGQDHIRPLWRYYYAGTLGFVLELHKIQGRKWIVYPTCATTGEGLCEGLEWLCQNAKYRRSVHLYLSNTIK</sequence>
<dbReference type="AlphaFoldDB" id="A0A1Y1YZ32"/>
<dbReference type="InterPro" id="IPR006689">
    <property type="entry name" value="Small_GTPase_ARF/SAR"/>
</dbReference>
<reference evidence="4 5" key="1">
    <citation type="submission" date="2016-07" db="EMBL/GenBank/DDBJ databases">
        <title>Pervasive Adenine N6-methylation of Active Genes in Fungi.</title>
        <authorList>
            <consortium name="DOE Joint Genome Institute"/>
            <person name="Mondo S.J."/>
            <person name="Dannebaum R.O."/>
            <person name="Kuo R.C."/>
            <person name="Labutti K."/>
            <person name="Haridas S."/>
            <person name="Kuo A."/>
            <person name="Salamov A."/>
            <person name="Ahrendt S.R."/>
            <person name="Lipzen A."/>
            <person name="Sullivan W."/>
            <person name="Andreopoulos W.B."/>
            <person name="Clum A."/>
            <person name="Lindquist E."/>
            <person name="Daum C."/>
            <person name="Ramamoorthy G.K."/>
            <person name="Gryganskyi A."/>
            <person name="Culley D."/>
            <person name="Magnuson J.K."/>
            <person name="James T.Y."/>
            <person name="O'Malley M.A."/>
            <person name="Stajich J.E."/>
            <person name="Spatafora J.W."/>
            <person name="Visel A."/>
            <person name="Grigoriev I.V."/>
        </authorList>
    </citation>
    <scope>NUCLEOTIDE SEQUENCE [LARGE SCALE GENOMIC DNA]</scope>
    <source>
        <strain evidence="4 5">CBS 931.73</strain>
    </source>
</reference>
<proteinExistence type="predicted"/>
<dbReference type="STRING" id="1314790.A0A1Y1YZ32"/>
<evidence type="ECO:0000313" key="4">
    <source>
        <dbReference type="EMBL" id="ORY02825.1"/>
    </source>
</evidence>
<dbReference type="Proteomes" id="UP000193498">
    <property type="component" value="Unassembled WGS sequence"/>
</dbReference>
<dbReference type="GO" id="GO:0003924">
    <property type="term" value="F:GTPase activity"/>
    <property type="evidence" value="ECO:0007669"/>
    <property type="project" value="InterPro"/>
</dbReference>
<evidence type="ECO:0008006" key="6">
    <source>
        <dbReference type="Google" id="ProtNLM"/>
    </source>
</evidence>
<protein>
    <recommendedName>
        <fullName evidence="6">ARF/SAR superfamily</fullName>
    </recommendedName>
</protein>
<gene>
    <name evidence="4" type="ORF">K493DRAFT_323230</name>
</gene>
<comment type="caution">
    <text evidence="4">The sequence shown here is derived from an EMBL/GenBank/DDBJ whole genome shotgun (WGS) entry which is preliminary data.</text>
</comment>
<keyword evidence="1 3" id="KW-0547">Nucleotide-binding</keyword>
<dbReference type="SUPFAM" id="SSF52540">
    <property type="entry name" value="P-loop containing nucleoside triphosphate hydrolases"/>
    <property type="match status" value="1"/>
</dbReference>
<organism evidence="4 5">
    <name type="scientific">Basidiobolus meristosporus CBS 931.73</name>
    <dbReference type="NCBI Taxonomy" id="1314790"/>
    <lineage>
        <taxon>Eukaryota</taxon>
        <taxon>Fungi</taxon>
        <taxon>Fungi incertae sedis</taxon>
        <taxon>Zoopagomycota</taxon>
        <taxon>Entomophthoromycotina</taxon>
        <taxon>Basidiobolomycetes</taxon>
        <taxon>Basidiobolales</taxon>
        <taxon>Basidiobolaceae</taxon>
        <taxon>Basidiobolus</taxon>
    </lineage>
</organism>
<dbReference type="InterPro" id="IPR027417">
    <property type="entry name" value="P-loop_NTPase"/>
</dbReference>
<dbReference type="InParanoid" id="A0A1Y1YZ32"/>
<keyword evidence="2 3" id="KW-0342">GTP-binding</keyword>
<feature type="binding site" evidence="3">
    <location>
        <position position="48"/>
    </location>
    <ligand>
        <name>GTP</name>
        <dbReference type="ChEBI" id="CHEBI:37565"/>
    </ligand>
</feature>
<dbReference type="InterPro" id="IPR024156">
    <property type="entry name" value="Small_GTPase_ARF"/>
</dbReference>
<dbReference type="Gene3D" id="3.40.50.300">
    <property type="entry name" value="P-loop containing nucleotide triphosphate hydrolases"/>
    <property type="match status" value="2"/>
</dbReference>
<dbReference type="GO" id="GO:0005525">
    <property type="term" value="F:GTP binding"/>
    <property type="evidence" value="ECO:0007669"/>
    <property type="project" value="UniProtKB-KW"/>
</dbReference>